<evidence type="ECO:0000256" key="4">
    <source>
        <dbReference type="ARBA" id="ARBA00037742"/>
    </source>
</evidence>
<dbReference type="EC" id="3.6.1.42" evidence="5"/>
<dbReference type="GO" id="GO:0009134">
    <property type="term" value="P:nucleoside diphosphate catabolic process"/>
    <property type="evidence" value="ECO:0007669"/>
    <property type="project" value="TreeGrafter"/>
</dbReference>
<evidence type="ECO:0000313" key="12">
    <source>
        <dbReference type="Proteomes" id="UP001243989"/>
    </source>
</evidence>
<keyword evidence="10" id="KW-0472">Membrane</keyword>
<evidence type="ECO:0000256" key="10">
    <source>
        <dbReference type="SAM" id="Phobius"/>
    </source>
</evidence>
<protein>
    <recommendedName>
        <fullName evidence="5">guanosine-diphosphatase</fullName>
        <ecNumber evidence="5">3.6.1.42</ecNumber>
    </recommendedName>
</protein>
<keyword evidence="10" id="KW-0812">Transmembrane</keyword>
<dbReference type="GeneID" id="85481082"/>
<feature type="region of interest" description="Disordered" evidence="9">
    <location>
        <begin position="1"/>
        <end position="26"/>
    </location>
</feature>
<evidence type="ECO:0000256" key="7">
    <source>
        <dbReference type="PIRSR" id="PIRSR600407-2"/>
    </source>
</evidence>
<keyword evidence="12" id="KW-1185">Reference proteome</keyword>
<comment type="similarity">
    <text evidence="2 8">Belongs to the GDA1/CD39 NTPase family.</text>
</comment>
<evidence type="ECO:0000256" key="1">
    <source>
        <dbReference type="ARBA" id="ARBA00004323"/>
    </source>
</evidence>
<keyword evidence="7" id="KW-0067">ATP-binding</keyword>
<feature type="binding site" evidence="7">
    <location>
        <begin position="269"/>
        <end position="273"/>
    </location>
    <ligand>
        <name>ATP</name>
        <dbReference type="ChEBI" id="CHEBI:30616"/>
    </ligand>
</feature>
<keyword evidence="7" id="KW-0547">Nucleotide-binding</keyword>
<dbReference type="Gene3D" id="3.30.420.150">
    <property type="entry name" value="Exopolyphosphatase. Domain 2"/>
    <property type="match status" value="1"/>
</dbReference>
<evidence type="ECO:0000256" key="8">
    <source>
        <dbReference type="RuleBase" id="RU003833"/>
    </source>
</evidence>
<dbReference type="Proteomes" id="UP001243989">
    <property type="component" value="Unassembled WGS sequence"/>
</dbReference>
<dbReference type="InterPro" id="IPR000407">
    <property type="entry name" value="GDA1_CD39_NTPase"/>
</dbReference>
<dbReference type="Pfam" id="PF01150">
    <property type="entry name" value="GDA1_CD39"/>
    <property type="match status" value="1"/>
</dbReference>
<feature type="compositionally biased region" description="Basic and acidic residues" evidence="9">
    <location>
        <begin position="13"/>
        <end position="22"/>
    </location>
</feature>
<name>A0AAJ0A385_9PEZI</name>
<dbReference type="GO" id="GO:0045134">
    <property type="term" value="F:UDP phosphatase activity"/>
    <property type="evidence" value="ECO:0007669"/>
    <property type="project" value="TreeGrafter"/>
</dbReference>
<dbReference type="CDD" id="cd24040">
    <property type="entry name" value="ASKHA_NBD_GDA1"/>
    <property type="match status" value="1"/>
</dbReference>
<feature type="transmembrane region" description="Helical" evidence="10">
    <location>
        <begin position="48"/>
        <end position="65"/>
    </location>
</feature>
<dbReference type="GO" id="GO:0004382">
    <property type="term" value="F:GDP phosphatase activity"/>
    <property type="evidence" value="ECO:0007669"/>
    <property type="project" value="UniProtKB-EC"/>
</dbReference>
<evidence type="ECO:0000256" key="2">
    <source>
        <dbReference type="ARBA" id="ARBA00009283"/>
    </source>
</evidence>
<dbReference type="AlphaFoldDB" id="A0AAJ0A385"/>
<evidence type="ECO:0000256" key="5">
    <source>
        <dbReference type="ARBA" id="ARBA00038903"/>
    </source>
</evidence>
<evidence type="ECO:0000313" key="11">
    <source>
        <dbReference type="EMBL" id="KAK1655640.1"/>
    </source>
</evidence>
<sequence>MRRTSVSLPTKQPARDPHEKPGRFAPAQRNTGLFAALRDMSQAQKTRWMRTGAIAFFVVFLFWYLSPRGVNVYNGGVSKGGAGGQVPADASYGTDKCTQSSSKSKPIVQYVLMIDAGSTGSRIHVYKFNNCGATPELEHEEFKMTEKSVGGLSKYKDDPEAAAASLDALMDVAMTNVPDKLKSCSPVAVKATAGLRMVGAENAEKILAAVRNRLETKYPFPVVAKEDNGVAIMDGADEGVYAWITTNYLLGKIGGPDKSPTAAVFDLGGGSTQIVFEPTFKGAADGGMPEKLAEGDHKYDLAFGGQKFELYQHSHLGYGLMSARKAVHKQLIEEIFESKKSDDTWVKQPIIHPCIAPGMVREVEVELDEKHPLGKTVTFNMTGPSQAAPAQCRNLAEKILKKEESCKLAPCSFNGVHQPSLAKTFGREDVYIFSYFYDRTKPLGMPDSFTLREMHDLANSVCGGEKSWDLFASIPGAMKELQDRPEHCLDLNFMMALLHTGYEMPIDREVKIAKKIKGNELGWCLGASLPLLSPGSGWKCRVNQVN</sequence>
<dbReference type="GO" id="GO:0006487">
    <property type="term" value="P:protein N-linked glycosylation"/>
    <property type="evidence" value="ECO:0007669"/>
    <property type="project" value="TreeGrafter"/>
</dbReference>
<dbReference type="GO" id="GO:0005524">
    <property type="term" value="F:ATP binding"/>
    <property type="evidence" value="ECO:0007669"/>
    <property type="project" value="UniProtKB-KW"/>
</dbReference>
<keyword evidence="3 8" id="KW-0378">Hydrolase</keyword>
<evidence type="ECO:0000256" key="3">
    <source>
        <dbReference type="ARBA" id="ARBA00022801"/>
    </source>
</evidence>
<dbReference type="PANTHER" id="PTHR11782:SF83">
    <property type="entry name" value="GUANOSINE-DIPHOSPHATASE"/>
    <property type="match status" value="1"/>
</dbReference>
<dbReference type="GO" id="GO:0017111">
    <property type="term" value="F:ribonucleoside triphosphate phosphatase activity"/>
    <property type="evidence" value="ECO:0007669"/>
    <property type="project" value="TreeGrafter"/>
</dbReference>
<accession>A0AAJ0A385</accession>
<dbReference type="GO" id="GO:0000139">
    <property type="term" value="C:Golgi membrane"/>
    <property type="evidence" value="ECO:0007669"/>
    <property type="project" value="UniProtKB-SubCell"/>
</dbReference>
<comment type="caution">
    <text evidence="11">The sequence shown here is derived from an EMBL/GenBank/DDBJ whole genome shotgun (WGS) entry which is preliminary data.</text>
</comment>
<dbReference type="EMBL" id="JAHMHQ010000001">
    <property type="protein sequence ID" value="KAK1655640.1"/>
    <property type="molecule type" value="Genomic_DNA"/>
</dbReference>
<feature type="compositionally biased region" description="Polar residues" evidence="9">
    <location>
        <begin position="1"/>
        <end position="10"/>
    </location>
</feature>
<comment type="subcellular location">
    <subcellularLocation>
        <location evidence="1">Golgi apparatus membrane</location>
        <topology evidence="1">Single-pass type II membrane protein</topology>
    </subcellularLocation>
</comment>
<keyword evidence="10" id="KW-1133">Transmembrane helix</keyword>
<comment type="function">
    <text evidence="4">After transfer of sugars to endogenous macromolecular acceptors, the enzyme converts nucleoside diphosphates to nucleoside monophosphates which in turn exit the Golgi lumen in a coupled antiporter reaction, allowing entry of additional nucleotide sugar from the cytosol.</text>
</comment>
<dbReference type="RefSeq" id="XP_060451684.1">
    <property type="nucleotide sequence ID" value="XM_060596220.1"/>
</dbReference>
<dbReference type="PANTHER" id="PTHR11782">
    <property type="entry name" value="ADENOSINE/GUANOSINE DIPHOSPHATASE"/>
    <property type="match status" value="1"/>
</dbReference>
<dbReference type="Gene3D" id="3.30.420.40">
    <property type="match status" value="1"/>
</dbReference>
<gene>
    <name evidence="11" type="ORF">BDP81DRAFT_7370</name>
</gene>
<feature type="active site" description="Proton acceptor" evidence="6">
    <location>
        <position position="238"/>
    </location>
</feature>
<proteinExistence type="inferred from homology"/>
<evidence type="ECO:0000256" key="9">
    <source>
        <dbReference type="SAM" id="MobiDB-lite"/>
    </source>
</evidence>
<evidence type="ECO:0000256" key="6">
    <source>
        <dbReference type="PIRSR" id="PIRSR600407-1"/>
    </source>
</evidence>
<reference evidence="11" key="1">
    <citation type="submission" date="2021-06" db="EMBL/GenBank/DDBJ databases">
        <title>Comparative genomics, transcriptomics and evolutionary studies reveal genomic signatures of adaptation to plant cell wall in hemibiotrophic fungi.</title>
        <authorList>
            <consortium name="DOE Joint Genome Institute"/>
            <person name="Baroncelli R."/>
            <person name="Diaz J.F."/>
            <person name="Benocci T."/>
            <person name="Peng M."/>
            <person name="Battaglia E."/>
            <person name="Haridas S."/>
            <person name="Andreopoulos W."/>
            <person name="Labutti K."/>
            <person name="Pangilinan J."/>
            <person name="Floch G.L."/>
            <person name="Makela M.R."/>
            <person name="Henrissat B."/>
            <person name="Grigoriev I.V."/>
            <person name="Crouch J.A."/>
            <person name="De Vries R.P."/>
            <person name="Sukno S.A."/>
            <person name="Thon M.R."/>
        </authorList>
    </citation>
    <scope>NUCLEOTIDE SEQUENCE</scope>
    <source>
        <strain evidence="11">CBS 102054</strain>
    </source>
</reference>
<organism evidence="11 12">
    <name type="scientific">Colletotrichum phormii</name>
    <dbReference type="NCBI Taxonomy" id="359342"/>
    <lineage>
        <taxon>Eukaryota</taxon>
        <taxon>Fungi</taxon>
        <taxon>Dikarya</taxon>
        <taxon>Ascomycota</taxon>
        <taxon>Pezizomycotina</taxon>
        <taxon>Sordariomycetes</taxon>
        <taxon>Hypocreomycetidae</taxon>
        <taxon>Glomerellales</taxon>
        <taxon>Glomerellaceae</taxon>
        <taxon>Colletotrichum</taxon>
        <taxon>Colletotrichum acutatum species complex</taxon>
    </lineage>
</organism>
<dbReference type="PROSITE" id="PS01238">
    <property type="entry name" value="GDA1_CD39_NTPASE"/>
    <property type="match status" value="1"/>
</dbReference>